<dbReference type="Proteomes" id="UP001476798">
    <property type="component" value="Unassembled WGS sequence"/>
</dbReference>
<name>A0ABV0P9A7_9TELE</name>
<protein>
    <submittedName>
        <fullName evidence="1">Uncharacterized protein</fullName>
    </submittedName>
</protein>
<dbReference type="EMBL" id="JAHRIO010065117">
    <property type="protein sequence ID" value="MEQ2180007.1"/>
    <property type="molecule type" value="Genomic_DNA"/>
</dbReference>
<proteinExistence type="predicted"/>
<accession>A0ABV0P9A7</accession>
<organism evidence="1 2">
    <name type="scientific">Goodea atripinnis</name>
    <dbReference type="NCBI Taxonomy" id="208336"/>
    <lineage>
        <taxon>Eukaryota</taxon>
        <taxon>Metazoa</taxon>
        <taxon>Chordata</taxon>
        <taxon>Craniata</taxon>
        <taxon>Vertebrata</taxon>
        <taxon>Euteleostomi</taxon>
        <taxon>Actinopterygii</taxon>
        <taxon>Neopterygii</taxon>
        <taxon>Teleostei</taxon>
        <taxon>Neoteleostei</taxon>
        <taxon>Acanthomorphata</taxon>
        <taxon>Ovalentaria</taxon>
        <taxon>Atherinomorphae</taxon>
        <taxon>Cyprinodontiformes</taxon>
        <taxon>Goodeidae</taxon>
        <taxon>Goodea</taxon>
    </lineage>
</organism>
<reference evidence="1 2" key="1">
    <citation type="submission" date="2021-06" db="EMBL/GenBank/DDBJ databases">
        <authorList>
            <person name="Palmer J.M."/>
        </authorList>
    </citation>
    <scope>NUCLEOTIDE SEQUENCE [LARGE SCALE GENOMIC DNA]</scope>
    <source>
        <strain evidence="1 2">GA_2019</strain>
        <tissue evidence="1">Muscle</tissue>
    </source>
</reference>
<keyword evidence="2" id="KW-1185">Reference proteome</keyword>
<evidence type="ECO:0000313" key="1">
    <source>
        <dbReference type="EMBL" id="MEQ2180007.1"/>
    </source>
</evidence>
<sequence>MPLFRFVLVKNVERSSGLLCAGLNYAEGFNVKVTTCAKVNSFDLRMHQKNNAGQNWRRNLPEFCQNVSCMDFGLVTYGHSTQIYYRQTKRAFKSLGRMSVH</sequence>
<comment type="caution">
    <text evidence="1">The sequence shown here is derived from an EMBL/GenBank/DDBJ whole genome shotgun (WGS) entry which is preliminary data.</text>
</comment>
<evidence type="ECO:0000313" key="2">
    <source>
        <dbReference type="Proteomes" id="UP001476798"/>
    </source>
</evidence>
<gene>
    <name evidence="1" type="ORF">GOODEAATRI_031097</name>
</gene>